<name>A0A9D1EU49_9FIRM</name>
<dbReference type="InterPro" id="IPR043129">
    <property type="entry name" value="ATPase_NBD"/>
</dbReference>
<keyword evidence="2" id="KW-0963">Cytoplasm</keyword>
<dbReference type="Gene3D" id="3.30.420.40">
    <property type="match status" value="2"/>
</dbReference>
<dbReference type="Proteomes" id="UP000823935">
    <property type="component" value="Unassembled WGS sequence"/>
</dbReference>
<evidence type="ECO:0000256" key="1">
    <source>
        <dbReference type="ARBA" id="ARBA00004496"/>
    </source>
</evidence>
<keyword evidence="5" id="KW-0133">Cell shape</keyword>
<evidence type="ECO:0000313" key="8">
    <source>
        <dbReference type="Proteomes" id="UP000823935"/>
    </source>
</evidence>
<evidence type="ECO:0000256" key="6">
    <source>
        <dbReference type="ARBA" id="ARBA00023458"/>
    </source>
</evidence>
<protein>
    <submittedName>
        <fullName evidence="7">Rod shape-determining protein</fullName>
    </submittedName>
</protein>
<keyword evidence="3" id="KW-0547">Nucleotide-binding</keyword>
<dbReference type="InterPro" id="IPR004753">
    <property type="entry name" value="MreB"/>
</dbReference>
<dbReference type="EMBL" id="DVIQ01000058">
    <property type="protein sequence ID" value="HIS31826.1"/>
    <property type="molecule type" value="Genomic_DNA"/>
</dbReference>
<gene>
    <name evidence="7" type="ORF">IAB44_09825</name>
</gene>
<evidence type="ECO:0000313" key="7">
    <source>
        <dbReference type="EMBL" id="HIS31826.1"/>
    </source>
</evidence>
<dbReference type="GO" id="GO:0005524">
    <property type="term" value="F:ATP binding"/>
    <property type="evidence" value="ECO:0007669"/>
    <property type="project" value="UniProtKB-KW"/>
</dbReference>
<comment type="similarity">
    <text evidence="6">Belongs to the FtsA/MreB family.</text>
</comment>
<comment type="caution">
    <text evidence="7">The sequence shown here is derived from an EMBL/GenBank/DDBJ whole genome shotgun (WGS) entry which is preliminary data.</text>
</comment>
<proteinExistence type="inferred from homology"/>
<dbReference type="InterPro" id="IPR056546">
    <property type="entry name" value="MreB_MamK-like"/>
</dbReference>
<dbReference type="GO" id="GO:0008360">
    <property type="term" value="P:regulation of cell shape"/>
    <property type="evidence" value="ECO:0007669"/>
    <property type="project" value="UniProtKB-KW"/>
</dbReference>
<dbReference type="PANTHER" id="PTHR42749">
    <property type="entry name" value="CELL SHAPE-DETERMINING PROTEIN MREB"/>
    <property type="match status" value="1"/>
</dbReference>
<evidence type="ECO:0000256" key="4">
    <source>
        <dbReference type="ARBA" id="ARBA00022840"/>
    </source>
</evidence>
<evidence type="ECO:0000256" key="3">
    <source>
        <dbReference type="ARBA" id="ARBA00022741"/>
    </source>
</evidence>
<accession>A0A9D1EU49</accession>
<evidence type="ECO:0000256" key="2">
    <source>
        <dbReference type="ARBA" id="ARBA00022490"/>
    </source>
</evidence>
<comment type="subcellular location">
    <subcellularLocation>
        <location evidence="1">Cytoplasm</location>
    </subcellularLocation>
</comment>
<dbReference type="GO" id="GO:0000902">
    <property type="term" value="P:cell morphogenesis"/>
    <property type="evidence" value="ECO:0007669"/>
    <property type="project" value="InterPro"/>
</dbReference>
<sequence length="341" mass="37440">MSLKRICAIDLGSDTIKVTDRNEKLYVCEKNMIAIRNKKDVIALGNPAWEIFEKAPTDVYAGCPVKDGALAEGRNQELILVYVLKKFSTFFTRHPNVYIAAPSDISQVERRAYYKIFGGGLGAKKIRFVEKAVADAAGIGMPMDDPMGRMVVNLGAAHTEIAVLSEGKVILNRVLPTGGKHLDDVIASMVRRQYQLHIGSRTAQLLKESLARMGEKPQGGMKVFGIHSVTGLPKEEEISALSVSVAIIENIDQLAEALQGTLERTPPQLLEDIRQTGIYLTGGVSMIPGLSLYLQKELDIPVYNVSEPTACAVRGLVRIMNDPKLRKSLSFSLREFAENTI</sequence>
<keyword evidence="4" id="KW-0067">ATP-binding</keyword>
<organism evidence="7 8">
    <name type="scientific">Candidatus Limivivens intestinipullorum</name>
    <dbReference type="NCBI Taxonomy" id="2840858"/>
    <lineage>
        <taxon>Bacteria</taxon>
        <taxon>Bacillati</taxon>
        <taxon>Bacillota</taxon>
        <taxon>Clostridia</taxon>
        <taxon>Lachnospirales</taxon>
        <taxon>Lachnospiraceae</taxon>
        <taxon>Lachnospiraceae incertae sedis</taxon>
        <taxon>Candidatus Limivivens</taxon>
    </lineage>
</organism>
<evidence type="ECO:0000256" key="5">
    <source>
        <dbReference type="ARBA" id="ARBA00022960"/>
    </source>
</evidence>
<reference evidence="7" key="2">
    <citation type="journal article" date="2021" name="PeerJ">
        <title>Extensive microbial diversity within the chicken gut microbiome revealed by metagenomics and culture.</title>
        <authorList>
            <person name="Gilroy R."/>
            <person name="Ravi A."/>
            <person name="Getino M."/>
            <person name="Pursley I."/>
            <person name="Horton D.L."/>
            <person name="Alikhan N.F."/>
            <person name="Baker D."/>
            <person name="Gharbi K."/>
            <person name="Hall N."/>
            <person name="Watson M."/>
            <person name="Adriaenssens E.M."/>
            <person name="Foster-Nyarko E."/>
            <person name="Jarju S."/>
            <person name="Secka A."/>
            <person name="Antonio M."/>
            <person name="Oren A."/>
            <person name="Chaudhuri R.R."/>
            <person name="La Ragione R."/>
            <person name="Hildebrand F."/>
            <person name="Pallen M.J."/>
        </authorList>
    </citation>
    <scope>NUCLEOTIDE SEQUENCE</scope>
    <source>
        <strain evidence="7">CHK190-19873</strain>
    </source>
</reference>
<dbReference type="Pfam" id="PF06723">
    <property type="entry name" value="MreB_Mbl"/>
    <property type="match status" value="1"/>
</dbReference>
<dbReference type="PRINTS" id="PR01652">
    <property type="entry name" value="SHAPEPROTEIN"/>
</dbReference>
<reference evidence="7" key="1">
    <citation type="submission" date="2020-10" db="EMBL/GenBank/DDBJ databases">
        <authorList>
            <person name="Gilroy R."/>
        </authorList>
    </citation>
    <scope>NUCLEOTIDE SEQUENCE</scope>
    <source>
        <strain evidence="7">CHK190-19873</strain>
    </source>
</reference>
<dbReference type="AlphaFoldDB" id="A0A9D1EU49"/>
<dbReference type="PANTHER" id="PTHR42749:SF1">
    <property type="entry name" value="CELL SHAPE-DETERMINING PROTEIN MREB"/>
    <property type="match status" value="1"/>
</dbReference>
<dbReference type="SUPFAM" id="SSF53067">
    <property type="entry name" value="Actin-like ATPase domain"/>
    <property type="match status" value="2"/>
</dbReference>
<dbReference type="GO" id="GO:0005737">
    <property type="term" value="C:cytoplasm"/>
    <property type="evidence" value="ECO:0007669"/>
    <property type="project" value="UniProtKB-SubCell"/>
</dbReference>